<dbReference type="HOGENOM" id="CLU_1370279_0_0_7"/>
<dbReference type="STRING" id="651182.TOL2_C42570"/>
<keyword evidence="2" id="KW-1185">Reference proteome</keyword>
<organism evidence="1 2">
    <name type="scientific">Desulfobacula toluolica (strain DSM 7467 / Tol2)</name>
    <dbReference type="NCBI Taxonomy" id="651182"/>
    <lineage>
        <taxon>Bacteria</taxon>
        <taxon>Pseudomonadati</taxon>
        <taxon>Thermodesulfobacteriota</taxon>
        <taxon>Desulfobacteria</taxon>
        <taxon>Desulfobacterales</taxon>
        <taxon>Desulfobacteraceae</taxon>
        <taxon>Desulfobacula</taxon>
    </lineage>
</organism>
<sequence length="199" mass="22813">MPKLKFNDRELLRLIDKEKLSQSAAAKKLGVTRQAVNLRLQQLRGKTTRAVVAKKVEECVDQKLDAVAQLQKINGYANELLDLCMAWGRGDDEALQILESQHQTRKVRIGDEEIEVTEFKFKDPRELALKAMAEIRGQMKLQLEIFQALYDLKAAEEFQQEILQAIGEVSPDVRTKIIHKLNEKRAIRSAVRFTESTVR</sequence>
<reference evidence="1 2" key="1">
    <citation type="journal article" date="2013" name="Environ. Microbiol.">
        <title>Complete genome, catabolic sub-proteomes and key-metabolites of Desulfobacula toluolica Tol2, a marine, aromatic compound-degrading, sulfate-reducing bacterium.</title>
        <authorList>
            <person name="Wohlbrand L."/>
            <person name="Jacob J.H."/>
            <person name="Kube M."/>
            <person name="Mussmann M."/>
            <person name="Jarling R."/>
            <person name="Beck A."/>
            <person name="Amann R."/>
            <person name="Wilkes H."/>
            <person name="Reinhardt R."/>
            <person name="Rabus R."/>
        </authorList>
    </citation>
    <scope>NUCLEOTIDE SEQUENCE [LARGE SCALE GENOMIC DNA]</scope>
    <source>
        <strain evidence="2">DSM 7467 / Tol2</strain>
    </source>
</reference>
<dbReference type="RefSeq" id="WP_014959593.1">
    <property type="nucleotide sequence ID" value="NC_018645.1"/>
</dbReference>
<dbReference type="EMBL" id="FO203503">
    <property type="protein sequence ID" value="CCK82413.1"/>
    <property type="molecule type" value="Genomic_DNA"/>
</dbReference>
<name>K0NQH5_DESTT</name>
<proteinExistence type="predicted"/>
<evidence type="ECO:0000313" key="2">
    <source>
        <dbReference type="Proteomes" id="UP000007347"/>
    </source>
</evidence>
<dbReference type="OrthoDB" id="5516281at2"/>
<gene>
    <name evidence="1" type="ordered locus">TOL2_C42570</name>
</gene>
<protein>
    <submittedName>
        <fullName evidence="1">Uncharacterized protein</fullName>
    </submittedName>
</protein>
<dbReference type="KEGG" id="dto:TOL2_C42570"/>
<evidence type="ECO:0000313" key="1">
    <source>
        <dbReference type="EMBL" id="CCK82413.1"/>
    </source>
</evidence>
<dbReference type="AlphaFoldDB" id="K0NQH5"/>
<dbReference type="Proteomes" id="UP000007347">
    <property type="component" value="Chromosome"/>
</dbReference>
<accession>K0NQH5</accession>